<evidence type="ECO:0000313" key="3">
    <source>
        <dbReference type="EMBL" id="PAS94434.1"/>
    </source>
</evidence>
<dbReference type="EMBL" id="NMRN01000007">
    <property type="protein sequence ID" value="PAS94434.1"/>
    <property type="molecule type" value="Genomic_DNA"/>
</dbReference>
<dbReference type="Gene3D" id="3.40.50.880">
    <property type="match status" value="1"/>
</dbReference>
<reference evidence="2 5" key="1">
    <citation type="submission" date="2016-08" db="EMBL/GenBank/DDBJ databases">
        <title>Candidatus Dactylopiibacterium carminicum genome sequence.</title>
        <authorList>
            <person name="Ramirez-Puebla S.T."/>
            <person name="Ormeno-Orrillo E."/>
            <person name="Vera-Ponce De Leon A."/>
            <person name="Luis L."/>
            <person name="Sanchez-Flores A."/>
            <person name="Monica R."/>
            <person name="Martinez-Romero E."/>
        </authorList>
    </citation>
    <scope>NUCLEOTIDE SEQUENCE [LARGE SCALE GENOMIC DNA]</scope>
    <source>
        <strain evidence="2">END1</strain>
    </source>
</reference>
<dbReference type="InterPro" id="IPR052158">
    <property type="entry name" value="INH-QAR"/>
</dbReference>
<keyword evidence="5" id="KW-1185">Reference proteome</keyword>
<name>A0A272EWE3_9RHOO</name>
<dbReference type="RefSeq" id="WP_095523847.1">
    <property type="nucleotide sequence ID" value="NZ_MDUX01000011.1"/>
</dbReference>
<dbReference type="PANTHER" id="PTHR43130">
    <property type="entry name" value="ARAC-FAMILY TRANSCRIPTIONAL REGULATOR"/>
    <property type="match status" value="1"/>
</dbReference>
<dbReference type="EMBL" id="MDUX01000011">
    <property type="protein sequence ID" value="KAF7599985.1"/>
    <property type="molecule type" value="Genomic_DNA"/>
</dbReference>
<evidence type="ECO:0000313" key="5">
    <source>
        <dbReference type="Proteomes" id="UP000623509"/>
    </source>
</evidence>
<proteinExistence type="predicted"/>
<dbReference type="Proteomes" id="UP000623509">
    <property type="component" value="Unassembled WGS sequence"/>
</dbReference>
<sequence length="194" mass="21227">MSVVCFYYPFFADFEITLAFHKIRQVGRREVLGMGYSAEPVTSESGLRYLPDITVAEALLREDIEALVIPGGPIQPPGEGILALIRQLHARGVPVAAICNGPHYLARAGLLDTRAYATTCTPASAARQGLADPFPRAHCQEEARVVCVDGLITAKGRAFVDFSMALFDALKIYPDRSEQLQLWRDIQGAPAPER</sequence>
<evidence type="ECO:0000313" key="2">
    <source>
        <dbReference type="EMBL" id="KAF7599985.1"/>
    </source>
</evidence>
<feature type="domain" description="DJ-1/PfpI" evidence="1">
    <location>
        <begin position="3"/>
        <end position="166"/>
    </location>
</feature>
<reference evidence="3 4" key="2">
    <citation type="submission" date="2017-07" db="EMBL/GenBank/DDBJ databases">
        <title>Candidatus Dactylopiibacterium carminicum, a nitrogen-fixing symbiont of the cochineal insect Dactylopius coccus and Dactylopius opuntiae (Hemiptera: Coccoidea: Dactylopiidae).</title>
        <authorList>
            <person name="Vera A."/>
        </authorList>
    </citation>
    <scope>NUCLEOTIDE SEQUENCE [LARGE SCALE GENOMIC DNA]</scope>
    <source>
        <strain evidence="3 4">NFDCM</strain>
    </source>
</reference>
<dbReference type="SUPFAM" id="SSF52317">
    <property type="entry name" value="Class I glutamine amidotransferase-like"/>
    <property type="match status" value="1"/>
</dbReference>
<dbReference type="GO" id="GO:0006355">
    <property type="term" value="P:regulation of DNA-templated transcription"/>
    <property type="evidence" value="ECO:0007669"/>
    <property type="project" value="TreeGrafter"/>
</dbReference>
<dbReference type="InterPro" id="IPR029062">
    <property type="entry name" value="Class_I_gatase-like"/>
</dbReference>
<dbReference type="InterPro" id="IPR002818">
    <property type="entry name" value="DJ-1/PfpI"/>
</dbReference>
<dbReference type="Proteomes" id="UP000216107">
    <property type="component" value="Unassembled WGS sequence"/>
</dbReference>
<comment type="caution">
    <text evidence="3">The sequence shown here is derived from an EMBL/GenBank/DDBJ whole genome shotgun (WGS) entry which is preliminary data.</text>
</comment>
<dbReference type="PANTHER" id="PTHR43130:SF3">
    <property type="entry name" value="HTH-TYPE TRANSCRIPTIONAL REGULATOR RV1931C"/>
    <property type="match status" value="1"/>
</dbReference>
<accession>A0A272EWE3</accession>
<organism evidence="3 4">
    <name type="scientific">Candidatus Dactylopiibacterium carminicum</name>
    <dbReference type="NCBI Taxonomy" id="857335"/>
    <lineage>
        <taxon>Bacteria</taxon>
        <taxon>Pseudomonadati</taxon>
        <taxon>Pseudomonadota</taxon>
        <taxon>Betaproteobacteria</taxon>
        <taxon>Rhodocyclales</taxon>
        <taxon>Rhodocyclaceae</taxon>
        <taxon>Candidatus Dactylopiibacterium</taxon>
    </lineage>
</organism>
<dbReference type="Pfam" id="PF01965">
    <property type="entry name" value="DJ-1_PfpI"/>
    <property type="match status" value="1"/>
</dbReference>
<evidence type="ECO:0000259" key="1">
    <source>
        <dbReference type="Pfam" id="PF01965"/>
    </source>
</evidence>
<dbReference type="AlphaFoldDB" id="A0A272EWE3"/>
<protein>
    <submittedName>
        <fullName evidence="3">Thiamine biosynthesis protein ThiJ</fullName>
    </submittedName>
</protein>
<dbReference type="OrthoDB" id="9803764at2"/>
<gene>
    <name evidence="2" type="ORF">BGI27_05195</name>
    <name evidence="3" type="ORF">CGU29_03745</name>
</gene>
<evidence type="ECO:0000313" key="4">
    <source>
        <dbReference type="Proteomes" id="UP000216107"/>
    </source>
</evidence>